<dbReference type="CDD" id="cd02440">
    <property type="entry name" value="AdoMet_MTases"/>
    <property type="match status" value="1"/>
</dbReference>
<evidence type="ECO:0000313" key="3">
    <source>
        <dbReference type="Proteomes" id="UP000034090"/>
    </source>
</evidence>
<dbReference type="Proteomes" id="UP000034090">
    <property type="component" value="Unassembled WGS sequence"/>
</dbReference>
<dbReference type="InterPro" id="IPR013216">
    <property type="entry name" value="Methyltransf_11"/>
</dbReference>
<proteinExistence type="predicted"/>
<name>A0A0G1DMM9_9BACT</name>
<dbReference type="InterPro" id="IPR029063">
    <property type="entry name" value="SAM-dependent_MTases_sf"/>
</dbReference>
<dbReference type="GO" id="GO:0008757">
    <property type="term" value="F:S-adenosylmethionine-dependent methyltransferase activity"/>
    <property type="evidence" value="ECO:0007669"/>
    <property type="project" value="InterPro"/>
</dbReference>
<accession>A0A0G1DMM9</accession>
<dbReference type="EMBL" id="LCFQ01000002">
    <property type="protein sequence ID" value="KKS98817.1"/>
    <property type="molecule type" value="Genomic_DNA"/>
</dbReference>
<evidence type="ECO:0000259" key="1">
    <source>
        <dbReference type="Pfam" id="PF08241"/>
    </source>
</evidence>
<organism evidence="2 3">
    <name type="scientific">Candidatus Woesebacteria bacterium GW2011_GWB1_43_14</name>
    <dbReference type="NCBI Taxonomy" id="1618578"/>
    <lineage>
        <taxon>Bacteria</taxon>
        <taxon>Candidatus Woeseibacteriota</taxon>
    </lineage>
</organism>
<sequence>MIFDKKYYKDMFGTVHRHAFYEVIADWLEKKYGKCKILDIGTGCGYLVKILRERGFDAWGIEISNYALKNTCAKGYVLKASVEDLPFKDKSFDLVHAISAWEYVPDVKRAWKECKRVGRMQEHSINYLGSVKGEKDFLNAWTEEKWKKIMK</sequence>
<dbReference type="Pfam" id="PF08241">
    <property type="entry name" value="Methyltransf_11"/>
    <property type="match status" value="1"/>
</dbReference>
<dbReference type="SUPFAM" id="SSF53335">
    <property type="entry name" value="S-adenosyl-L-methionine-dependent methyltransferases"/>
    <property type="match status" value="1"/>
</dbReference>
<keyword evidence="2" id="KW-0808">Transferase</keyword>
<dbReference type="PANTHER" id="PTHR43591">
    <property type="entry name" value="METHYLTRANSFERASE"/>
    <property type="match status" value="1"/>
</dbReference>
<dbReference type="STRING" id="1618578.UV74_C0002G0036"/>
<reference evidence="2 3" key="1">
    <citation type="journal article" date="2015" name="Nature">
        <title>rRNA introns, odd ribosomes, and small enigmatic genomes across a large radiation of phyla.</title>
        <authorList>
            <person name="Brown C.T."/>
            <person name="Hug L.A."/>
            <person name="Thomas B.C."/>
            <person name="Sharon I."/>
            <person name="Castelle C.J."/>
            <person name="Singh A."/>
            <person name="Wilkins M.J."/>
            <person name="Williams K.H."/>
            <person name="Banfield J.F."/>
        </authorList>
    </citation>
    <scope>NUCLEOTIDE SEQUENCE [LARGE SCALE GENOMIC DNA]</scope>
</reference>
<protein>
    <submittedName>
        <fullName evidence="2">Glycosyltransferase, group 2 family protein</fullName>
    </submittedName>
</protein>
<comment type="caution">
    <text evidence="2">The sequence shown here is derived from an EMBL/GenBank/DDBJ whole genome shotgun (WGS) entry which is preliminary data.</text>
</comment>
<evidence type="ECO:0000313" key="2">
    <source>
        <dbReference type="EMBL" id="KKS98817.1"/>
    </source>
</evidence>
<feature type="domain" description="Methyltransferase type 11" evidence="1">
    <location>
        <begin position="38"/>
        <end position="118"/>
    </location>
</feature>
<gene>
    <name evidence="2" type="ORF">UV74_C0002G0036</name>
</gene>
<dbReference type="AlphaFoldDB" id="A0A0G1DMM9"/>
<dbReference type="Gene3D" id="3.40.50.150">
    <property type="entry name" value="Vaccinia Virus protein VP39"/>
    <property type="match status" value="1"/>
</dbReference>